<dbReference type="Gene3D" id="3.40.190.10">
    <property type="entry name" value="Periplasmic binding protein-like II"/>
    <property type="match status" value="2"/>
</dbReference>
<dbReference type="AlphaFoldDB" id="A0A927C1B5"/>
<dbReference type="InterPro" id="IPR036388">
    <property type="entry name" value="WH-like_DNA-bd_sf"/>
</dbReference>
<dbReference type="Pfam" id="PF00126">
    <property type="entry name" value="HTH_1"/>
    <property type="match status" value="1"/>
</dbReference>
<dbReference type="InterPro" id="IPR058163">
    <property type="entry name" value="LysR-type_TF_proteobact-type"/>
</dbReference>
<dbReference type="PROSITE" id="PS50931">
    <property type="entry name" value="HTH_LYSR"/>
    <property type="match status" value="1"/>
</dbReference>
<proteinExistence type="inferred from homology"/>
<dbReference type="RefSeq" id="WP_190765285.1">
    <property type="nucleotide sequence ID" value="NZ_JACXLD010000005.1"/>
</dbReference>
<comment type="caution">
    <text evidence="6">The sequence shown here is derived from an EMBL/GenBank/DDBJ whole genome shotgun (WGS) entry which is preliminary data.</text>
</comment>
<dbReference type="InterPro" id="IPR000847">
    <property type="entry name" value="LysR_HTH_N"/>
</dbReference>
<keyword evidence="3" id="KW-0238">DNA-binding</keyword>
<keyword evidence="7" id="KW-1185">Reference proteome</keyword>
<accession>A0A927C1B5</accession>
<keyword evidence="2" id="KW-0805">Transcription regulation</keyword>
<dbReference type="Pfam" id="PF03466">
    <property type="entry name" value="LysR_substrate"/>
    <property type="match status" value="1"/>
</dbReference>
<dbReference type="GO" id="GO:0006351">
    <property type="term" value="P:DNA-templated transcription"/>
    <property type="evidence" value="ECO:0007669"/>
    <property type="project" value="TreeGrafter"/>
</dbReference>
<dbReference type="Gene3D" id="1.10.10.10">
    <property type="entry name" value="Winged helix-like DNA-binding domain superfamily/Winged helix DNA-binding domain"/>
    <property type="match status" value="1"/>
</dbReference>
<dbReference type="EMBL" id="JACXLD010000005">
    <property type="protein sequence ID" value="MBD2859438.1"/>
    <property type="molecule type" value="Genomic_DNA"/>
</dbReference>
<evidence type="ECO:0000259" key="5">
    <source>
        <dbReference type="PROSITE" id="PS50931"/>
    </source>
</evidence>
<keyword evidence="4" id="KW-0804">Transcription</keyword>
<evidence type="ECO:0000313" key="7">
    <source>
        <dbReference type="Proteomes" id="UP000610558"/>
    </source>
</evidence>
<organism evidence="6 7">
    <name type="scientific">Spongiibacter pelagi</name>
    <dbReference type="NCBI Taxonomy" id="2760804"/>
    <lineage>
        <taxon>Bacteria</taxon>
        <taxon>Pseudomonadati</taxon>
        <taxon>Pseudomonadota</taxon>
        <taxon>Gammaproteobacteria</taxon>
        <taxon>Cellvibrionales</taxon>
        <taxon>Spongiibacteraceae</taxon>
        <taxon>Spongiibacter</taxon>
    </lineage>
</organism>
<evidence type="ECO:0000256" key="1">
    <source>
        <dbReference type="ARBA" id="ARBA00009437"/>
    </source>
</evidence>
<dbReference type="PRINTS" id="PR00039">
    <property type="entry name" value="HTHLYSR"/>
</dbReference>
<gene>
    <name evidence="6" type="ORF">IB286_10525</name>
</gene>
<sequence>MPTPHLPSLNLIRVFEVAARRLSFKDAANELFVSPPAVSHQIKALEENLGVTLFQRENRKISLTAEGKRYYLHVKRGLDLIDTATLAVRKERKKQRFVINTLPNIATLLLFPNIHEFQAKYPELTIQIDADISRVNLENSENSETTVAIRHECGNEPELTYHPLVKLSLTPICTRRYLAEHPGLAEGDFTGCRIIKISNDSYQWPRWQTQWGLLPDTSNELVVSTVQTSIEAVKSNIGVAMGYLPTSYQFMRSDDELVLPMSEKVTRYGECFLTYSNKYRGDKVIQDFQQWVSGIIAKEWPDKII</sequence>
<dbReference type="GO" id="GO:0003700">
    <property type="term" value="F:DNA-binding transcription factor activity"/>
    <property type="evidence" value="ECO:0007669"/>
    <property type="project" value="InterPro"/>
</dbReference>
<dbReference type="InterPro" id="IPR005119">
    <property type="entry name" value="LysR_subst-bd"/>
</dbReference>
<dbReference type="SUPFAM" id="SSF53850">
    <property type="entry name" value="Periplasmic binding protein-like II"/>
    <property type="match status" value="1"/>
</dbReference>
<dbReference type="PANTHER" id="PTHR30537:SF74">
    <property type="entry name" value="HTH-TYPE TRANSCRIPTIONAL REGULATOR TRPI"/>
    <property type="match status" value="1"/>
</dbReference>
<evidence type="ECO:0000256" key="3">
    <source>
        <dbReference type="ARBA" id="ARBA00023125"/>
    </source>
</evidence>
<dbReference type="FunFam" id="1.10.10.10:FF:000038">
    <property type="entry name" value="Glycine cleavage system transcriptional activator"/>
    <property type="match status" value="1"/>
</dbReference>
<dbReference type="InterPro" id="IPR036390">
    <property type="entry name" value="WH_DNA-bd_sf"/>
</dbReference>
<comment type="similarity">
    <text evidence="1">Belongs to the LysR transcriptional regulatory family.</text>
</comment>
<dbReference type="Proteomes" id="UP000610558">
    <property type="component" value="Unassembled WGS sequence"/>
</dbReference>
<reference evidence="6" key="1">
    <citation type="submission" date="2020-09" db="EMBL/GenBank/DDBJ databases">
        <authorList>
            <person name="Yoon J.-W."/>
        </authorList>
    </citation>
    <scope>NUCLEOTIDE SEQUENCE</scope>
    <source>
        <strain evidence="6">KMU-158</strain>
    </source>
</reference>
<evidence type="ECO:0000256" key="2">
    <source>
        <dbReference type="ARBA" id="ARBA00023015"/>
    </source>
</evidence>
<evidence type="ECO:0000313" key="6">
    <source>
        <dbReference type="EMBL" id="MBD2859438.1"/>
    </source>
</evidence>
<name>A0A927C1B5_9GAMM</name>
<feature type="domain" description="HTH lysR-type" evidence="5">
    <location>
        <begin position="7"/>
        <end position="64"/>
    </location>
</feature>
<evidence type="ECO:0000256" key="4">
    <source>
        <dbReference type="ARBA" id="ARBA00023163"/>
    </source>
</evidence>
<dbReference type="PANTHER" id="PTHR30537">
    <property type="entry name" value="HTH-TYPE TRANSCRIPTIONAL REGULATOR"/>
    <property type="match status" value="1"/>
</dbReference>
<dbReference type="GO" id="GO:0043565">
    <property type="term" value="F:sequence-specific DNA binding"/>
    <property type="evidence" value="ECO:0007669"/>
    <property type="project" value="TreeGrafter"/>
</dbReference>
<dbReference type="SUPFAM" id="SSF46785">
    <property type="entry name" value="Winged helix' DNA-binding domain"/>
    <property type="match status" value="1"/>
</dbReference>
<protein>
    <submittedName>
        <fullName evidence="6">LysR family transcriptional regulator</fullName>
    </submittedName>
</protein>